<evidence type="ECO:0000256" key="4">
    <source>
        <dbReference type="SAM" id="SignalP"/>
    </source>
</evidence>
<evidence type="ECO:0000259" key="5">
    <source>
        <dbReference type="Pfam" id="PF08450"/>
    </source>
</evidence>
<feature type="binding site" evidence="3">
    <location>
        <position position="151"/>
    </location>
    <ligand>
        <name>substrate</name>
    </ligand>
</feature>
<sequence>MFFRQYPFTLVTLITLTAFNVSSKVDGPCVRQLTQPFELGEAPTWDDRIKLLYFVDILAGNIYSYDPVTTILNSIQLDGDVTPVVPTVHDTHVFVAGLNRSLVAIRWDPKGSKLQAVATLTTVAKQFPTSRFNDGKADAQGKLWIGTMGPENTNLASLYLITKENIENPKVVIAPANISNGVAWNKANTKFFYIDSPTRQVRVYDFDLNSGEISNPKVVFDVREHDELTGNPDGMTIDEDDNIWVALNEGGAVVKVDTNSLDVLHVIAIPASDVTSVAWGGDNLDVLFVTSARIRLNAEERRQQPAAGSLFAVYNLGTRGLPTHYVDVINDTNFPA</sequence>
<dbReference type="AlphaFoldDB" id="A0A7F5R5L8"/>
<evidence type="ECO:0000313" key="9">
    <source>
        <dbReference type="RefSeq" id="XP_025831075.1"/>
    </source>
</evidence>
<keyword evidence="3" id="KW-0479">Metal-binding</keyword>
<dbReference type="PRINTS" id="PR01790">
    <property type="entry name" value="SMP30FAMILY"/>
</dbReference>
<dbReference type="PANTHER" id="PTHR10907">
    <property type="entry name" value="REGUCALCIN"/>
    <property type="match status" value="1"/>
</dbReference>
<evidence type="ECO:0000256" key="3">
    <source>
        <dbReference type="PIRSR" id="PIRSR605511-2"/>
    </source>
</evidence>
<evidence type="ECO:0000256" key="1">
    <source>
        <dbReference type="ARBA" id="ARBA00008853"/>
    </source>
</evidence>
<dbReference type="InterPro" id="IPR013658">
    <property type="entry name" value="SGL"/>
</dbReference>
<evidence type="ECO:0000313" key="7">
    <source>
        <dbReference type="RefSeq" id="XP_025831073.1"/>
    </source>
</evidence>
<proteinExistence type="inferred from homology"/>
<dbReference type="RefSeq" id="XP_025831074.1">
    <property type="nucleotide sequence ID" value="XM_025975289.1"/>
</dbReference>
<evidence type="ECO:0000313" key="8">
    <source>
        <dbReference type="RefSeq" id="XP_025831074.1"/>
    </source>
</evidence>
<dbReference type="GO" id="GO:0004341">
    <property type="term" value="F:gluconolactonase activity"/>
    <property type="evidence" value="ECO:0007669"/>
    <property type="project" value="TreeGrafter"/>
</dbReference>
<feature type="chain" id="PRO_5044657254" evidence="4">
    <location>
        <begin position="24"/>
        <end position="336"/>
    </location>
</feature>
<dbReference type="RefSeq" id="XP_025831073.1">
    <property type="nucleotide sequence ID" value="XM_025975288.1"/>
</dbReference>
<feature type="signal peptide" evidence="4">
    <location>
        <begin position="1"/>
        <end position="23"/>
    </location>
</feature>
<dbReference type="InterPro" id="IPR005511">
    <property type="entry name" value="SMP-30"/>
</dbReference>
<dbReference type="RefSeq" id="XP_025831075.1">
    <property type="nucleotide sequence ID" value="XM_025975290.1"/>
</dbReference>
<dbReference type="GO" id="GO:0005509">
    <property type="term" value="F:calcium ion binding"/>
    <property type="evidence" value="ECO:0007669"/>
    <property type="project" value="TreeGrafter"/>
</dbReference>
<feature type="binding site" evidence="3">
    <location>
        <position position="233"/>
    </location>
    <ligand>
        <name>a divalent metal cation</name>
        <dbReference type="ChEBI" id="CHEBI:60240"/>
    </ligand>
</feature>
<protein>
    <submittedName>
        <fullName evidence="7">Regucalcin-like isoform X1</fullName>
    </submittedName>
    <submittedName>
        <fullName evidence="8">Regucalcin-like isoform X2</fullName>
    </submittedName>
    <submittedName>
        <fullName evidence="9">Regucalcin-like isoform X3</fullName>
    </submittedName>
</protein>
<dbReference type="Pfam" id="PF08450">
    <property type="entry name" value="SGL"/>
    <property type="match status" value="1"/>
</dbReference>
<feature type="domain" description="SMP-30/Gluconolactonase/LRE-like region" evidence="5">
    <location>
        <begin position="39"/>
        <end position="293"/>
    </location>
</feature>
<dbReference type="GO" id="GO:0019853">
    <property type="term" value="P:L-ascorbic acid biosynthetic process"/>
    <property type="evidence" value="ECO:0007669"/>
    <property type="project" value="TreeGrafter"/>
</dbReference>
<dbReference type="GeneID" id="108740340"/>
<organism evidence="6 7">
    <name type="scientific">Agrilus planipennis</name>
    <name type="common">Emerald ash borer</name>
    <name type="synonym">Agrilus marcopoli</name>
    <dbReference type="NCBI Taxonomy" id="224129"/>
    <lineage>
        <taxon>Eukaryota</taxon>
        <taxon>Metazoa</taxon>
        <taxon>Ecdysozoa</taxon>
        <taxon>Arthropoda</taxon>
        <taxon>Hexapoda</taxon>
        <taxon>Insecta</taxon>
        <taxon>Pterygota</taxon>
        <taxon>Neoptera</taxon>
        <taxon>Endopterygota</taxon>
        <taxon>Coleoptera</taxon>
        <taxon>Polyphaga</taxon>
        <taxon>Elateriformia</taxon>
        <taxon>Buprestoidea</taxon>
        <taxon>Buprestidae</taxon>
        <taxon>Agrilinae</taxon>
        <taxon>Agrilus</taxon>
    </lineage>
</organism>
<reference evidence="7 8" key="1">
    <citation type="submission" date="2025-04" db="UniProtKB">
        <authorList>
            <consortium name="RefSeq"/>
        </authorList>
    </citation>
    <scope>IDENTIFICATION</scope>
    <source>
        <tissue evidence="7 8">Entire body</tissue>
    </source>
</reference>
<dbReference type="InterPro" id="IPR011042">
    <property type="entry name" value="6-blade_b-propeller_TolB-like"/>
</dbReference>
<feature type="binding site" evidence="3">
    <location>
        <position position="133"/>
    </location>
    <ligand>
        <name>substrate</name>
    </ligand>
</feature>
<gene>
    <name evidence="7 8 9" type="primary">LOC108740340</name>
</gene>
<keyword evidence="3" id="KW-0862">Zinc</keyword>
<dbReference type="KEGG" id="apln:108740340"/>
<feature type="binding site" evidence="3">
    <location>
        <position position="41"/>
    </location>
    <ligand>
        <name>a divalent metal cation</name>
        <dbReference type="ChEBI" id="CHEBI:60240"/>
    </ligand>
</feature>
<feature type="binding site" evidence="3">
    <location>
        <position position="180"/>
    </location>
    <ligand>
        <name>a divalent metal cation</name>
        <dbReference type="ChEBI" id="CHEBI:60240"/>
    </ligand>
</feature>
<comment type="similarity">
    <text evidence="1">Belongs to the SMP-30/CGR1 family.</text>
</comment>
<feature type="binding site" evidence="3">
    <location>
        <position position="131"/>
    </location>
    <ligand>
        <name>substrate</name>
    </ligand>
</feature>
<dbReference type="Proteomes" id="UP000192223">
    <property type="component" value="Unplaced"/>
</dbReference>
<keyword evidence="4" id="KW-0732">Signal</keyword>
<name>A0A7F5R5L8_AGRPL</name>
<accession>A0A7F5R5L8</accession>
<feature type="active site" description="Proton donor/acceptor" evidence="2">
    <location>
        <position position="233"/>
    </location>
</feature>
<dbReference type="OrthoDB" id="423498at2759"/>
<comment type="cofactor">
    <cofactor evidence="3">
        <name>Zn(2+)</name>
        <dbReference type="ChEBI" id="CHEBI:29105"/>
    </cofactor>
    <text evidence="3">Binds 1 divalent metal cation per subunit.</text>
</comment>
<dbReference type="PANTHER" id="PTHR10907:SF47">
    <property type="entry name" value="REGUCALCIN"/>
    <property type="match status" value="1"/>
</dbReference>
<evidence type="ECO:0000313" key="6">
    <source>
        <dbReference type="Proteomes" id="UP000192223"/>
    </source>
</evidence>
<evidence type="ECO:0000256" key="2">
    <source>
        <dbReference type="PIRSR" id="PIRSR605511-1"/>
    </source>
</evidence>
<keyword evidence="6" id="KW-1185">Reference proteome</keyword>
<dbReference type="Gene3D" id="2.120.10.30">
    <property type="entry name" value="TolB, C-terminal domain"/>
    <property type="match status" value="1"/>
</dbReference>
<dbReference type="SUPFAM" id="SSF63829">
    <property type="entry name" value="Calcium-dependent phosphotriesterase"/>
    <property type="match status" value="1"/>
</dbReference>